<proteinExistence type="predicted"/>
<evidence type="ECO:0000313" key="1">
    <source>
        <dbReference type="EMBL" id="KAH3696048.1"/>
    </source>
</evidence>
<sequence>MLLKPRKIALTLSKSAQRGLIRYLDAITVARSLSQTRSGFKVELLEENTIEEEWQRVKEAKKKKKRNHVSTRALQVKQSIWEEECITTQWNEDNADIL</sequence>
<comment type="caution">
    <text evidence="1">The sequence shown here is derived from an EMBL/GenBank/DDBJ whole genome shotgun (WGS) entry which is preliminary data.</text>
</comment>
<organism evidence="1 2">
    <name type="scientific">Dreissena polymorpha</name>
    <name type="common">Zebra mussel</name>
    <name type="synonym">Mytilus polymorpha</name>
    <dbReference type="NCBI Taxonomy" id="45954"/>
    <lineage>
        <taxon>Eukaryota</taxon>
        <taxon>Metazoa</taxon>
        <taxon>Spiralia</taxon>
        <taxon>Lophotrochozoa</taxon>
        <taxon>Mollusca</taxon>
        <taxon>Bivalvia</taxon>
        <taxon>Autobranchia</taxon>
        <taxon>Heteroconchia</taxon>
        <taxon>Euheterodonta</taxon>
        <taxon>Imparidentia</taxon>
        <taxon>Neoheterodontei</taxon>
        <taxon>Myida</taxon>
        <taxon>Dreissenoidea</taxon>
        <taxon>Dreissenidae</taxon>
        <taxon>Dreissena</taxon>
    </lineage>
</organism>
<gene>
    <name evidence="1" type="ORF">DPMN_083510</name>
</gene>
<evidence type="ECO:0000313" key="2">
    <source>
        <dbReference type="Proteomes" id="UP000828390"/>
    </source>
</evidence>
<reference evidence="1" key="2">
    <citation type="submission" date="2020-11" db="EMBL/GenBank/DDBJ databases">
        <authorList>
            <person name="McCartney M.A."/>
            <person name="Auch B."/>
            <person name="Kono T."/>
            <person name="Mallez S."/>
            <person name="Becker A."/>
            <person name="Gohl D.M."/>
            <person name="Silverstein K.A.T."/>
            <person name="Koren S."/>
            <person name="Bechman K.B."/>
            <person name="Herman A."/>
            <person name="Abrahante J.E."/>
            <person name="Garbe J."/>
        </authorList>
    </citation>
    <scope>NUCLEOTIDE SEQUENCE</scope>
    <source>
        <strain evidence="1">Duluth1</strain>
        <tissue evidence="1">Whole animal</tissue>
    </source>
</reference>
<protein>
    <submittedName>
        <fullName evidence="1">Uncharacterized protein</fullName>
    </submittedName>
</protein>
<dbReference type="AlphaFoldDB" id="A0A9D3Y910"/>
<reference evidence="1" key="1">
    <citation type="journal article" date="2019" name="bioRxiv">
        <title>The Genome of the Zebra Mussel, Dreissena polymorpha: A Resource for Invasive Species Research.</title>
        <authorList>
            <person name="McCartney M.A."/>
            <person name="Auch B."/>
            <person name="Kono T."/>
            <person name="Mallez S."/>
            <person name="Zhang Y."/>
            <person name="Obille A."/>
            <person name="Becker A."/>
            <person name="Abrahante J.E."/>
            <person name="Garbe J."/>
            <person name="Badalamenti J.P."/>
            <person name="Herman A."/>
            <person name="Mangelson H."/>
            <person name="Liachko I."/>
            <person name="Sullivan S."/>
            <person name="Sone E.D."/>
            <person name="Koren S."/>
            <person name="Silverstein K.A.T."/>
            <person name="Beckman K.B."/>
            <person name="Gohl D.M."/>
        </authorList>
    </citation>
    <scope>NUCLEOTIDE SEQUENCE</scope>
    <source>
        <strain evidence="1">Duluth1</strain>
        <tissue evidence="1">Whole animal</tissue>
    </source>
</reference>
<keyword evidence="2" id="KW-1185">Reference proteome</keyword>
<accession>A0A9D3Y910</accession>
<dbReference type="Proteomes" id="UP000828390">
    <property type="component" value="Unassembled WGS sequence"/>
</dbReference>
<name>A0A9D3Y910_DREPO</name>
<dbReference type="EMBL" id="JAIWYP010000016">
    <property type="protein sequence ID" value="KAH3696048.1"/>
    <property type="molecule type" value="Genomic_DNA"/>
</dbReference>